<dbReference type="EMBL" id="AEBR01000063">
    <property type="protein sequence ID" value="EFM82515.1"/>
    <property type="molecule type" value="Genomic_DNA"/>
</dbReference>
<sequence>MTGPANKHYIKEIFIRFFYFFQTLLKNKMVSAKKALKSTLLKTKK</sequence>
<name>A0A125W598_ENTFL</name>
<gene>
    <name evidence="1" type="ORF">HMPREF9498_01930</name>
</gene>
<protein>
    <submittedName>
        <fullName evidence="1">Uncharacterized protein</fullName>
    </submittedName>
</protein>
<accession>A0A125W598</accession>
<evidence type="ECO:0000313" key="1">
    <source>
        <dbReference type="EMBL" id="EFM82515.1"/>
    </source>
</evidence>
<dbReference type="AlphaFoldDB" id="A0A125W598"/>
<dbReference type="Proteomes" id="UP000004846">
    <property type="component" value="Unassembled WGS sequence"/>
</dbReference>
<organism evidence="1 2">
    <name type="scientific">Enterococcus faecalis TX4248</name>
    <dbReference type="NCBI Taxonomy" id="749495"/>
    <lineage>
        <taxon>Bacteria</taxon>
        <taxon>Bacillati</taxon>
        <taxon>Bacillota</taxon>
        <taxon>Bacilli</taxon>
        <taxon>Lactobacillales</taxon>
        <taxon>Enterococcaceae</taxon>
        <taxon>Enterococcus</taxon>
    </lineage>
</organism>
<evidence type="ECO:0000313" key="2">
    <source>
        <dbReference type="Proteomes" id="UP000004846"/>
    </source>
</evidence>
<dbReference type="HOGENOM" id="CLU_3199425_0_0_9"/>
<reference evidence="1 2" key="1">
    <citation type="submission" date="2010-07" db="EMBL/GenBank/DDBJ databases">
        <authorList>
            <person name="Sid Ahmed O."/>
        </authorList>
    </citation>
    <scope>NUCLEOTIDE SEQUENCE [LARGE SCALE GENOMIC DNA]</scope>
    <source>
        <strain evidence="1 2">TX4248</strain>
    </source>
</reference>
<comment type="caution">
    <text evidence="1">The sequence shown here is derived from an EMBL/GenBank/DDBJ whole genome shotgun (WGS) entry which is preliminary data.</text>
</comment>
<proteinExistence type="predicted"/>